<proteinExistence type="inferred from homology"/>
<evidence type="ECO:0000256" key="3">
    <source>
        <dbReference type="ARBA" id="ARBA00022741"/>
    </source>
</evidence>
<keyword evidence="7" id="KW-1185">Reference proteome</keyword>
<reference evidence="6" key="2">
    <citation type="journal article" date="2024" name="Int. J. Antimicrob. Agents">
        <title>Identification of a novel Providencia species showing multi-drug-resistant in three patients with hospital-acquired infection.</title>
        <authorList>
            <person name="Yang W."/>
            <person name="Chen J."/>
            <person name="Yang F."/>
            <person name="Ji P."/>
            <person name="Shen S."/>
            <person name="Yin D."/>
            <person name="Hu F."/>
        </authorList>
    </citation>
    <scope>NUCLEOTIDE SEQUENCE</scope>
    <source>
        <strain evidence="6">CRE-138-0111</strain>
    </source>
</reference>
<dbReference type="PROSITE" id="PS50893">
    <property type="entry name" value="ABC_TRANSPORTER_2"/>
    <property type="match status" value="1"/>
</dbReference>
<dbReference type="InterPro" id="IPR003439">
    <property type="entry name" value="ABC_transporter-like_ATP-bd"/>
</dbReference>
<dbReference type="InterPro" id="IPR003593">
    <property type="entry name" value="AAA+_ATPase"/>
</dbReference>
<dbReference type="InterPro" id="IPR017871">
    <property type="entry name" value="ABC_transporter-like_CS"/>
</dbReference>
<evidence type="ECO:0000256" key="1">
    <source>
        <dbReference type="ARBA" id="ARBA00005417"/>
    </source>
</evidence>
<keyword evidence="4 6" id="KW-0067">ATP-binding</keyword>
<dbReference type="Pfam" id="PF00005">
    <property type="entry name" value="ABC_tran"/>
    <property type="match status" value="1"/>
</dbReference>
<dbReference type="PANTHER" id="PTHR42734:SF6">
    <property type="entry name" value="MOLYBDATE IMPORT ATP-BINDING PROTEIN MOLC"/>
    <property type="match status" value="1"/>
</dbReference>
<comment type="caution">
    <text evidence="6">The sequence shown here is derived from an EMBL/GenBank/DDBJ whole genome shotgun (WGS) entry which is preliminary data.</text>
</comment>
<dbReference type="SUPFAM" id="SSF52540">
    <property type="entry name" value="P-loop containing nucleoside triphosphate hydrolases"/>
    <property type="match status" value="1"/>
</dbReference>
<protein>
    <submittedName>
        <fullName evidence="6">ABC transporter ATP-binding protein</fullName>
    </submittedName>
</protein>
<dbReference type="EMBL" id="JAUQTG010000004">
    <property type="protein sequence ID" value="MDO7856643.1"/>
    <property type="molecule type" value="Genomic_DNA"/>
</dbReference>
<name>A0ABT9APV2_9GAMM</name>
<sequence>MIDVEQLNFTIGQRQLFTDLSFKQPKGSIGAILGPNGRGKTTLLRLLLSLQQGATGKVRINAPVAYVPQLSSSLFHYSVRTMVSLGRIRHLPWYSSPSKKDHQIVEQCLTYLELNHFADQPFNRLSGGEKQMVMIARALASEPEILILDEPTSALDLANQDNVLSVLRDLAAHRGMTILFTSHYPQHALHIADHSLLLFNNGSFLFGGSQTILTEENLAKLYQLPVAITAINDQGRQTHGVIPLFRWLFSKINKIIKLRNIKQWVITQ</sequence>
<keyword evidence="3" id="KW-0547">Nucleotide-binding</keyword>
<dbReference type="Gene3D" id="3.40.50.300">
    <property type="entry name" value="P-loop containing nucleotide triphosphate hydrolases"/>
    <property type="match status" value="1"/>
</dbReference>
<dbReference type="SMART" id="SM00382">
    <property type="entry name" value="AAA"/>
    <property type="match status" value="1"/>
</dbReference>
<organism evidence="6 7">
    <name type="scientific">Providencia huashanensis</name>
    <dbReference type="NCBI Taxonomy" id="3037798"/>
    <lineage>
        <taxon>Bacteria</taxon>
        <taxon>Pseudomonadati</taxon>
        <taxon>Pseudomonadota</taxon>
        <taxon>Gammaproteobacteria</taxon>
        <taxon>Enterobacterales</taxon>
        <taxon>Morganellaceae</taxon>
        <taxon>Providencia</taxon>
    </lineage>
</organism>
<comment type="similarity">
    <text evidence="1">Belongs to the ABC transporter superfamily.</text>
</comment>
<accession>A0ABT9APV2</accession>
<dbReference type="InterPro" id="IPR027417">
    <property type="entry name" value="P-loop_NTPase"/>
</dbReference>
<dbReference type="Proteomes" id="UP001176478">
    <property type="component" value="Unassembled WGS sequence"/>
</dbReference>
<gene>
    <name evidence="6" type="ORF">Q5E86_09800</name>
</gene>
<dbReference type="InterPro" id="IPR050153">
    <property type="entry name" value="Metal_Ion_Import_ABC"/>
</dbReference>
<dbReference type="PANTHER" id="PTHR42734">
    <property type="entry name" value="METAL TRANSPORT SYSTEM ATP-BINDING PROTEIN TM_0124-RELATED"/>
    <property type="match status" value="1"/>
</dbReference>
<feature type="domain" description="ABC transporter" evidence="5">
    <location>
        <begin position="2"/>
        <end position="225"/>
    </location>
</feature>
<evidence type="ECO:0000313" key="6">
    <source>
        <dbReference type="EMBL" id="MDO7856643.1"/>
    </source>
</evidence>
<evidence type="ECO:0000256" key="4">
    <source>
        <dbReference type="ARBA" id="ARBA00022840"/>
    </source>
</evidence>
<evidence type="ECO:0000259" key="5">
    <source>
        <dbReference type="PROSITE" id="PS50893"/>
    </source>
</evidence>
<evidence type="ECO:0000256" key="2">
    <source>
        <dbReference type="ARBA" id="ARBA00022448"/>
    </source>
</evidence>
<dbReference type="PROSITE" id="PS00211">
    <property type="entry name" value="ABC_TRANSPORTER_1"/>
    <property type="match status" value="1"/>
</dbReference>
<evidence type="ECO:0000313" key="7">
    <source>
        <dbReference type="Proteomes" id="UP001176478"/>
    </source>
</evidence>
<dbReference type="GO" id="GO:0005524">
    <property type="term" value="F:ATP binding"/>
    <property type="evidence" value="ECO:0007669"/>
    <property type="project" value="UniProtKB-KW"/>
</dbReference>
<keyword evidence="2" id="KW-0813">Transport</keyword>
<reference evidence="6" key="1">
    <citation type="submission" date="2023-07" db="EMBL/GenBank/DDBJ databases">
        <authorList>
            <person name="Yang W."/>
            <person name="Chen J."/>
            <person name="Ji P."/>
            <person name="Hu F."/>
        </authorList>
    </citation>
    <scope>NUCLEOTIDE SEQUENCE</scope>
    <source>
        <strain evidence="6">CRE-138-0111</strain>
    </source>
</reference>